<dbReference type="Gene3D" id="3.10.20.310">
    <property type="entry name" value="membrane protein fhac"/>
    <property type="match status" value="5"/>
</dbReference>
<keyword evidence="4 9" id="KW-0732">Signal</keyword>
<feature type="domain" description="POTRA" evidence="10">
    <location>
        <begin position="404"/>
        <end position="482"/>
    </location>
</feature>
<evidence type="ECO:0000256" key="1">
    <source>
        <dbReference type="ARBA" id="ARBA00004370"/>
    </source>
</evidence>
<dbReference type="InterPro" id="IPR000184">
    <property type="entry name" value="Bac_surfAg_D15"/>
</dbReference>
<dbReference type="Pfam" id="PF07244">
    <property type="entry name" value="POTRA"/>
    <property type="match status" value="5"/>
</dbReference>
<dbReference type="AlphaFoldDB" id="A0A7C5AM80"/>
<feature type="signal peptide" evidence="9">
    <location>
        <begin position="1"/>
        <end position="23"/>
    </location>
</feature>
<comment type="subcellular location">
    <subcellularLocation>
        <location evidence="1">Membrane</location>
    </subcellularLocation>
</comment>
<gene>
    <name evidence="11" type="primary">bamA</name>
    <name evidence="11" type="ORF">ENW48_07715</name>
</gene>
<feature type="chain" id="PRO_5039938526" description="Outer membrane protein assembly factor BamA" evidence="9">
    <location>
        <begin position="24"/>
        <end position="889"/>
    </location>
</feature>
<evidence type="ECO:0000256" key="8">
    <source>
        <dbReference type="NCBIfam" id="TIGR03303"/>
    </source>
</evidence>
<dbReference type="InterPro" id="IPR023707">
    <property type="entry name" value="OM_assembly_BamA"/>
</dbReference>
<dbReference type="InterPro" id="IPR034746">
    <property type="entry name" value="POTRA"/>
</dbReference>
<protein>
    <recommendedName>
        <fullName evidence="8">Outer membrane protein assembly factor BamA</fullName>
    </recommendedName>
</protein>
<name>A0A7C5AM80_9BACT</name>
<dbReference type="GO" id="GO:0009279">
    <property type="term" value="C:cell outer membrane"/>
    <property type="evidence" value="ECO:0007669"/>
    <property type="project" value="UniProtKB-UniRule"/>
</dbReference>
<evidence type="ECO:0000256" key="5">
    <source>
        <dbReference type="ARBA" id="ARBA00022737"/>
    </source>
</evidence>
<keyword evidence="5" id="KW-0677">Repeat</keyword>
<feature type="domain" description="POTRA" evidence="10">
    <location>
        <begin position="485"/>
        <end position="558"/>
    </location>
</feature>
<reference evidence="11" key="1">
    <citation type="journal article" date="2020" name="mSystems">
        <title>Genome- and Community-Level Interaction Insights into Carbon Utilization and Element Cycling Functions of Hydrothermarchaeota in Hydrothermal Sediment.</title>
        <authorList>
            <person name="Zhou Z."/>
            <person name="Liu Y."/>
            <person name="Xu W."/>
            <person name="Pan J."/>
            <person name="Luo Z.H."/>
            <person name="Li M."/>
        </authorList>
    </citation>
    <scope>NUCLEOTIDE SEQUENCE [LARGE SCALE GENOMIC DNA]</scope>
    <source>
        <strain evidence="11">SpSt-853</strain>
    </source>
</reference>
<keyword evidence="6" id="KW-0472">Membrane</keyword>
<dbReference type="NCBIfam" id="TIGR03303">
    <property type="entry name" value="OM_YaeT"/>
    <property type="match status" value="1"/>
</dbReference>
<feature type="domain" description="POTRA" evidence="10">
    <location>
        <begin position="233"/>
        <end position="310"/>
    </location>
</feature>
<dbReference type="HAMAP" id="MF_01430">
    <property type="entry name" value="OM_assembly_BamA"/>
    <property type="match status" value="1"/>
</dbReference>
<dbReference type="Gene3D" id="3.40.50.10610">
    <property type="entry name" value="ABC-type transport auxiliary lipoprotein component"/>
    <property type="match status" value="1"/>
</dbReference>
<evidence type="ECO:0000256" key="4">
    <source>
        <dbReference type="ARBA" id="ARBA00022729"/>
    </source>
</evidence>
<proteinExistence type="inferred from homology"/>
<sequence length="889" mass="100523">MHRNYLSLSLWLLLALAVKLAWAQEPELAYKKVAVFPFTVLSKTPMDFLGEKVRQEMEDRFKSEGFGLVPQAELVRELTARKAPLTDDLAKDIARKLGADAVITGQVVIVGEAVALEARIQDLTGRMPPASLKAQGTGLAALTGLSRQVAGDAGLRLLGRERLHHIEVKGNRRIEKDAIIGVMQTREGDVLSPLRLREDLKAIYKMGYFTDVKFDVSDTPQGRVLTVIVTEKPAIRDIRIEGNKKIKDKKLLEVMDIKKLSVASEAVIKAAVEKALKEYREKGYYEARITYTLEPVTPEEVNLVVRVDEGGKIYVREIKFEGLKAFKPKDLKKVMETKEKGLPLVSTITGAGKLLKDTLERDVEKIGAHYFNHGYIKAKVGDPKVEVREGAIYITIPIEEGPQYRVGRIDFQGDLPEDKETLREKLGITKEEIYSREVIQKDITTLSDMLADQGYANADVTPLIKENEEARTVDITFDISRGNKVYFDRIEITGNVKTRDKVIRRELRVYEQELFSASKLKESMRNLKRLEFFEEVNFSTSPGATPDHMNLKVSVKERPTGSFGVGVGYSTQDKLVGMVEVSQNNLFGRGQQLKVQAIIGSIASRYRISFTEPYLFDRPLGFGVDAYNWSRIYDEYTRTSFGFGLRLAHPLRWKYTRLFWSYRFENVQLTDLSETAKLTPSIVEAADIHNTSAMTIGIRRDSRDSIFMPTSGSDHSFSLEWAGLGGDVAFLRYLVDVAWYFPLKWGTVGVLHGRAGYLQALGYGKQPAYELFYLGGIDSIRGFRFAEISPRDPRTLDRIGGDRFFQINTEYRFPMPVLKQYGFMGLVFFDCGNVYGKSYALVPNVRTSVGGGVRWFSPMGPLRLEWGYNLNKKPWERQSAWEFTVGGTF</sequence>
<organism evidence="11">
    <name type="scientific">Desulfobacca acetoxidans</name>
    <dbReference type="NCBI Taxonomy" id="60893"/>
    <lineage>
        <taxon>Bacteria</taxon>
        <taxon>Pseudomonadati</taxon>
        <taxon>Thermodesulfobacteriota</taxon>
        <taxon>Desulfobaccia</taxon>
        <taxon>Desulfobaccales</taxon>
        <taxon>Desulfobaccaceae</taxon>
        <taxon>Desulfobacca</taxon>
    </lineage>
</organism>
<dbReference type="EMBL" id="DTKJ01000055">
    <property type="protein sequence ID" value="HGZ12088.1"/>
    <property type="molecule type" value="Genomic_DNA"/>
</dbReference>
<evidence type="ECO:0000256" key="9">
    <source>
        <dbReference type="SAM" id="SignalP"/>
    </source>
</evidence>
<dbReference type="Gene3D" id="2.40.160.50">
    <property type="entry name" value="membrane protein fhac: a member of the omp85/tpsb transporter family"/>
    <property type="match status" value="1"/>
</dbReference>
<feature type="domain" description="POTRA" evidence="10">
    <location>
        <begin position="313"/>
        <end position="401"/>
    </location>
</feature>
<dbReference type="PROSITE" id="PS51779">
    <property type="entry name" value="POTRA"/>
    <property type="match status" value="5"/>
</dbReference>
<dbReference type="PANTHER" id="PTHR12815:SF23">
    <property type="entry name" value="OUTER MEMBRANE PROTEIN ASSEMBLY FACTOR BAMA"/>
    <property type="match status" value="1"/>
</dbReference>
<keyword evidence="7" id="KW-0998">Cell outer membrane</keyword>
<accession>A0A7C5AM80</accession>
<evidence type="ECO:0000256" key="3">
    <source>
        <dbReference type="ARBA" id="ARBA00022692"/>
    </source>
</evidence>
<evidence type="ECO:0000256" key="2">
    <source>
        <dbReference type="ARBA" id="ARBA00022452"/>
    </source>
</evidence>
<dbReference type="Pfam" id="PF01103">
    <property type="entry name" value="Omp85"/>
    <property type="match status" value="1"/>
</dbReference>
<feature type="domain" description="POTRA" evidence="10">
    <location>
        <begin position="161"/>
        <end position="232"/>
    </location>
</feature>
<comment type="caution">
    <text evidence="11">The sequence shown here is derived from an EMBL/GenBank/DDBJ whole genome shotgun (WGS) entry which is preliminary data.</text>
</comment>
<evidence type="ECO:0000259" key="10">
    <source>
        <dbReference type="PROSITE" id="PS51779"/>
    </source>
</evidence>
<evidence type="ECO:0000256" key="6">
    <source>
        <dbReference type="ARBA" id="ARBA00023136"/>
    </source>
</evidence>
<evidence type="ECO:0000313" key="11">
    <source>
        <dbReference type="EMBL" id="HGZ12088.1"/>
    </source>
</evidence>
<evidence type="ECO:0000256" key="7">
    <source>
        <dbReference type="ARBA" id="ARBA00023237"/>
    </source>
</evidence>
<dbReference type="InterPro" id="IPR010827">
    <property type="entry name" value="BamA/TamA_POTRA"/>
</dbReference>
<keyword evidence="3" id="KW-0812">Transmembrane</keyword>
<dbReference type="GO" id="GO:0071709">
    <property type="term" value="P:membrane assembly"/>
    <property type="evidence" value="ECO:0007669"/>
    <property type="project" value="InterPro"/>
</dbReference>
<keyword evidence="2" id="KW-1134">Transmembrane beta strand</keyword>
<dbReference type="InterPro" id="IPR039910">
    <property type="entry name" value="D15-like"/>
</dbReference>
<dbReference type="PIRSF" id="PIRSF006076">
    <property type="entry name" value="OM_assembly_OMP85"/>
    <property type="match status" value="1"/>
</dbReference>
<dbReference type="PANTHER" id="PTHR12815">
    <property type="entry name" value="SORTING AND ASSEMBLY MACHINERY SAMM50 PROTEIN FAMILY MEMBER"/>
    <property type="match status" value="1"/>
</dbReference>